<name>A0ACC3C5X0_PYRYE</name>
<dbReference type="Proteomes" id="UP000798662">
    <property type="component" value="Chromosome 2"/>
</dbReference>
<accession>A0ACC3C5X0</accession>
<protein>
    <submittedName>
        <fullName evidence="1">Uncharacterized protein</fullName>
    </submittedName>
</protein>
<evidence type="ECO:0000313" key="1">
    <source>
        <dbReference type="EMBL" id="KAK1865547.1"/>
    </source>
</evidence>
<gene>
    <name evidence="1" type="ORF">I4F81_008077</name>
</gene>
<organism evidence="1 2">
    <name type="scientific">Pyropia yezoensis</name>
    <name type="common">Susabi-nori</name>
    <name type="synonym">Porphyra yezoensis</name>
    <dbReference type="NCBI Taxonomy" id="2788"/>
    <lineage>
        <taxon>Eukaryota</taxon>
        <taxon>Rhodophyta</taxon>
        <taxon>Bangiophyceae</taxon>
        <taxon>Bangiales</taxon>
        <taxon>Bangiaceae</taxon>
        <taxon>Pyropia</taxon>
    </lineage>
</organism>
<reference evidence="1" key="1">
    <citation type="submission" date="2019-11" db="EMBL/GenBank/DDBJ databases">
        <title>Nori genome reveals adaptations in red seaweeds to the harsh intertidal environment.</title>
        <authorList>
            <person name="Wang D."/>
            <person name="Mao Y."/>
        </authorList>
    </citation>
    <scope>NUCLEOTIDE SEQUENCE</scope>
    <source>
        <tissue evidence="1">Gametophyte</tissue>
    </source>
</reference>
<evidence type="ECO:0000313" key="2">
    <source>
        <dbReference type="Proteomes" id="UP000798662"/>
    </source>
</evidence>
<comment type="caution">
    <text evidence="1">The sequence shown here is derived from an EMBL/GenBank/DDBJ whole genome shotgun (WGS) entry which is preliminary data.</text>
</comment>
<dbReference type="EMBL" id="CM020619">
    <property type="protein sequence ID" value="KAK1865547.1"/>
    <property type="molecule type" value="Genomic_DNA"/>
</dbReference>
<sequence>MPDAVEASDWGPSSRRPAWPSTLQLAARVQAAVAARPAERRFLSLDERPEGALQSHGRLLDSSRWALAGCGPSCPASASTPSTECGGGTAGGTAVARWRRWSTVFLGGGTFARGALHGHHDNGQTPSPPPPPSCPRPASSFPHPPRSPFPPSSP</sequence>
<proteinExistence type="predicted"/>
<keyword evidence="2" id="KW-1185">Reference proteome</keyword>